<reference evidence="2" key="1">
    <citation type="journal article" date="2011" name="Proc. Natl. Acad. Sci. U.S.A.">
        <title>Genomic insights into the physiology and ecology of the marine filamentous cyanobacterium Lyngbya majuscula.</title>
        <authorList>
            <person name="Jones A.C."/>
            <person name="Monroe E.A."/>
            <person name="Podell S."/>
            <person name="Hess W.R."/>
            <person name="Klages S."/>
            <person name="Esquenazi E."/>
            <person name="Niessen S."/>
            <person name="Hoover H."/>
            <person name="Rothmann M."/>
            <person name="Lasken R.S."/>
            <person name="Yates J.R.III."/>
            <person name="Reinhardt R."/>
            <person name="Kube M."/>
            <person name="Burkart M.D."/>
            <person name="Allen E.E."/>
            <person name="Dorrestein P.C."/>
            <person name="Gerwick W.H."/>
            <person name="Gerwick L."/>
        </authorList>
    </citation>
    <scope>NUCLEOTIDE SEQUENCE [LARGE SCALE GENOMIC DNA]</scope>
    <source>
        <strain evidence="2">3L</strain>
    </source>
</reference>
<dbReference type="Proteomes" id="UP000003959">
    <property type="component" value="Unassembled WGS sequence"/>
</dbReference>
<dbReference type="AlphaFoldDB" id="F4XQ37"/>
<evidence type="ECO:0000313" key="1">
    <source>
        <dbReference type="EMBL" id="EGJ33266.1"/>
    </source>
</evidence>
<evidence type="ECO:0000313" key="2">
    <source>
        <dbReference type="Proteomes" id="UP000003959"/>
    </source>
</evidence>
<dbReference type="HOGENOM" id="CLU_2094091_0_0_3"/>
<keyword evidence="2" id="KW-1185">Reference proteome</keyword>
<name>F4XQ37_9CYAN</name>
<evidence type="ECO:0008006" key="3">
    <source>
        <dbReference type="Google" id="ProtNLM"/>
    </source>
</evidence>
<dbReference type="eggNOG" id="ENOG50337SN">
    <property type="taxonomic scope" value="Bacteria"/>
</dbReference>
<proteinExistence type="predicted"/>
<organism evidence="1 2">
    <name type="scientific">Moorena producens 3L</name>
    <dbReference type="NCBI Taxonomy" id="489825"/>
    <lineage>
        <taxon>Bacteria</taxon>
        <taxon>Bacillati</taxon>
        <taxon>Cyanobacteriota</taxon>
        <taxon>Cyanophyceae</taxon>
        <taxon>Coleofasciculales</taxon>
        <taxon>Coleofasciculaceae</taxon>
        <taxon>Moorena</taxon>
    </lineage>
</organism>
<dbReference type="EMBL" id="GL890852">
    <property type="protein sequence ID" value="EGJ33266.1"/>
    <property type="molecule type" value="Genomic_DNA"/>
</dbReference>
<protein>
    <recommendedName>
        <fullName evidence="3">SPOR domain-containing protein</fullName>
    </recommendedName>
</protein>
<sequence length="116" mass="13492">MLQNFSKYVIIKYFCVIVEEWALRRPESRASPGTLEHQRASSGSPIKGDSLIMSYSERLHPWVVIRLLPQMQRVVVARFRNRSDAEGHLWALKRLMPDAEFIIIFDVGNNPINPRE</sequence>
<gene>
    <name evidence="1" type="ORF">LYNGBM3L_37730</name>
</gene>
<accession>F4XQ37</accession>